<protein>
    <submittedName>
        <fullName evidence="2">Uncharacterized protein</fullName>
    </submittedName>
</protein>
<name>A0AB37ULN2_9CYAN</name>
<dbReference type="RefSeq" id="WP_106166419.1">
    <property type="nucleotide sequence ID" value="NZ_JAVKZF010000002.1"/>
</dbReference>
<dbReference type="Proteomes" id="UP000282574">
    <property type="component" value="Unassembled WGS sequence"/>
</dbReference>
<sequence length="138" mass="15173">MNETDFSPLEKAIAKKIDQTKSKATQPGYLRQLVAKLHLRIEAALARGCEYDDLAKSIAESGVKISAATLKQYHTEYRRQLEKEAGENSDSSDSILPPAVPAPAPRKPEVVNKDANTQPAAMLPNIKQEAAERLFSNK</sequence>
<evidence type="ECO:0000256" key="1">
    <source>
        <dbReference type="SAM" id="MobiDB-lite"/>
    </source>
</evidence>
<evidence type="ECO:0000313" key="3">
    <source>
        <dbReference type="Proteomes" id="UP000282574"/>
    </source>
</evidence>
<organism evidence="2 3">
    <name type="scientific">Chroococcidiopsis cubana SAG 39.79</name>
    <dbReference type="NCBI Taxonomy" id="388085"/>
    <lineage>
        <taxon>Bacteria</taxon>
        <taxon>Bacillati</taxon>
        <taxon>Cyanobacteriota</taxon>
        <taxon>Cyanophyceae</taxon>
        <taxon>Chroococcidiopsidales</taxon>
        <taxon>Chroococcidiopsidaceae</taxon>
        <taxon>Chroococcidiopsis</taxon>
    </lineage>
</organism>
<gene>
    <name evidence="2" type="ORF">DSM107010_23420</name>
</gene>
<proteinExistence type="predicted"/>
<dbReference type="EMBL" id="RSCK01000015">
    <property type="protein sequence ID" value="RUT12332.1"/>
    <property type="molecule type" value="Genomic_DNA"/>
</dbReference>
<evidence type="ECO:0000313" key="2">
    <source>
        <dbReference type="EMBL" id="RUT12332.1"/>
    </source>
</evidence>
<dbReference type="AlphaFoldDB" id="A0AB37ULN2"/>
<keyword evidence="3" id="KW-1185">Reference proteome</keyword>
<comment type="caution">
    <text evidence="2">The sequence shown here is derived from an EMBL/GenBank/DDBJ whole genome shotgun (WGS) entry which is preliminary data.</text>
</comment>
<reference evidence="2 3" key="1">
    <citation type="journal article" date="2019" name="Genome Biol. Evol.">
        <title>Day and night: Metabolic profiles and evolutionary relationships of six axenic non-marine cyanobacteria.</title>
        <authorList>
            <person name="Will S.E."/>
            <person name="Henke P."/>
            <person name="Boedeker C."/>
            <person name="Huang S."/>
            <person name="Brinkmann H."/>
            <person name="Rohde M."/>
            <person name="Jarek M."/>
            <person name="Friedl T."/>
            <person name="Seufert S."/>
            <person name="Schumacher M."/>
            <person name="Overmann J."/>
            <person name="Neumann-Schaal M."/>
            <person name="Petersen J."/>
        </authorList>
    </citation>
    <scope>NUCLEOTIDE SEQUENCE [LARGE SCALE GENOMIC DNA]</scope>
    <source>
        <strain evidence="2 3">SAG 39.79</strain>
    </source>
</reference>
<feature type="region of interest" description="Disordered" evidence="1">
    <location>
        <begin position="81"/>
        <end position="127"/>
    </location>
</feature>
<accession>A0AB37ULN2</accession>